<comment type="caution">
    <text evidence="1">The sequence shown here is derived from an EMBL/GenBank/DDBJ whole genome shotgun (WGS) entry which is preliminary data.</text>
</comment>
<gene>
    <name evidence="1" type="ORF">RPERSI_LOCUS271</name>
</gene>
<proteinExistence type="predicted"/>
<dbReference type="Proteomes" id="UP000789920">
    <property type="component" value="Unassembled WGS sequence"/>
</dbReference>
<evidence type="ECO:0000313" key="1">
    <source>
        <dbReference type="EMBL" id="CAG8463824.1"/>
    </source>
</evidence>
<protein>
    <submittedName>
        <fullName evidence="1">32712_t:CDS:1</fullName>
    </submittedName>
</protein>
<name>A0ACA9KBY5_9GLOM</name>
<accession>A0ACA9KBY5</accession>
<evidence type="ECO:0000313" key="2">
    <source>
        <dbReference type="Proteomes" id="UP000789920"/>
    </source>
</evidence>
<sequence length="118" mass="14034">MVLVLNFLQAEFQSIFLANVKSCLHTHRSAQGSKQFTYKCTYKEQDGYQKIGYIFAHPAWGEKTTKTGSEVRVITEKKNLEIQQMLKTELVFLWKEQTTNEEYNEEVYTWTYWIKIVH</sequence>
<reference evidence="1" key="1">
    <citation type="submission" date="2021-06" db="EMBL/GenBank/DDBJ databases">
        <authorList>
            <person name="Kallberg Y."/>
            <person name="Tangrot J."/>
            <person name="Rosling A."/>
        </authorList>
    </citation>
    <scope>NUCLEOTIDE SEQUENCE</scope>
    <source>
        <strain evidence="1">MA461A</strain>
    </source>
</reference>
<dbReference type="EMBL" id="CAJVQC010000197">
    <property type="protein sequence ID" value="CAG8463824.1"/>
    <property type="molecule type" value="Genomic_DNA"/>
</dbReference>
<keyword evidence="2" id="KW-1185">Reference proteome</keyword>
<organism evidence="1 2">
    <name type="scientific">Racocetra persica</name>
    <dbReference type="NCBI Taxonomy" id="160502"/>
    <lineage>
        <taxon>Eukaryota</taxon>
        <taxon>Fungi</taxon>
        <taxon>Fungi incertae sedis</taxon>
        <taxon>Mucoromycota</taxon>
        <taxon>Glomeromycotina</taxon>
        <taxon>Glomeromycetes</taxon>
        <taxon>Diversisporales</taxon>
        <taxon>Gigasporaceae</taxon>
        <taxon>Racocetra</taxon>
    </lineage>
</organism>